<name>A0AA36FIW9_OCTVU</name>
<dbReference type="Proteomes" id="UP001162480">
    <property type="component" value="Chromosome 25"/>
</dbReference>
<protein>
    <submittedName>
        <fullName evidence="1">Uncharacterized protein</fullName>
    </submittedName>
</protein>
<proteinExistence type="predicted"/>
<gene>
    <name evidence="1" type="ORF">OCTVUL_1B022637</name>
</gene>
<organism evidence="1 2">
    <name type="scientific">Octopus vulgaris</name>
    <name type="common">Common octopus</name>
    <dbReference type="NCBI Taxonomy" id="6645"/>
    <lineage>
        <taxon>Eukaryota</taxon>
        <taxon>Metazoa</taxon>
        <taxon>Spiralia</taxon>
        <taxon>Lophotrochozoa</taxon>
        <taxon>Mollusca</taxon>
        <taxon>Cephalopoda</taxon>
        <taxon>Coleoidea</taxon>
        <taxon>Octopodiformes</taxon>
        <taxon>Octopoda</taxon>
        <taxon>Incirrata</taxon>
        <taxon>Octopodidae</taxon>
        <taxon>Octopus</taxon>
    </lineage>
</organism>
<evidence type="ECO:0000313" key="1">
    <source>
        <dbReference type="EMBL" id="CAI9740721.1"/>
    </source>
</evidence>
<dbReference type="EMBL" id="OX597838">
    <property type="protein sequence ID" value="CAI9740721.1"/>
    <property type="molecule type" value="Genomic_DNA"/>
</dbReference>
<dbReference type="AlphaFoldDB" id="A0AA36FIW9"/>
<evidence type="ECO:0000313" key="2">
    <source>
        <dbReference type="Proteomes" id="UP001162480"/>
    </source>
</evidence>
<reference evidence="1" key="1">
    <citation type="submission" date="2023-08" db="EMBL/GenBank/DDBJ databases">
        <authorList>
            <person name="Alioto T."/>
            <person name="Alioto T."/>
            <person name="Gomez Garrido J."/>
        </authorList>
    </citation>
    <scope>NUCLEOTIDE SEQUENCE</scope>
</reference>
<keyword evidence="2" id="KW-1185">Reference proteome</keyword>
<accession>A0AA36FIW9</accession>
<sequence>MVYLGLYYPKGAPCVLIPLTTIPSYFFKDVVPWTLLSKGYSLFFDSSDDHPFVFFQGWGVPWTLLSKECSLCFDSIDDHPFVFFQGCCALDSIIQRVLFVF</sequence>